<comment type="caution">
    <text evidence="1">The sequence shown here is derived from an EMBL/GenBank/DDBJ whole genome shotgun (WGS) entry which is preliminary data.</text>
</comment>
<dbReference type="AlphaFoldDB" id="A0AAD7NJ94"/>
<dbReference type="EMBL" id="JARJLG010000042">
    <property type="protein sequence ID" value="KAJ7762740.1"/>
    <property type="molecule type" value="Genomic_DNA"/>
</dbReference>
<dbReference type="InterPro" id="IPR011009">
    <property type="entry name" value="Kinase-like_dom_sf"/>
</dbReference>
<gene>
    <name evidence="1" type="ORF">DFH07DRAFT_402783</name>
</gene>
<dbReference type="InterPro" id="IPR052396">
    <property type="entry name" value="Meiotic_Drive_Suppr_Kinase"/>
</dbReference>
<dbReference type="Proteomes" id="UP001215280">
    <property type="component" value="Unassembled WGS sequence"/>
</dbReference>
<dbReference type="SUPFAM" id="SSF56112">
    <property type="entry name" value="Protein kinase-like (PK-like)"/>
    <property type="match status" value="1"/>
</dbReference>
<proteinExistence type="predicted"/>
<keyword evidence="2" id="KW-1185">Reference proteome</keyword>
<reference evidence="1" key="1">
    <citation type="submission" date="2023-03" db="EMBL/GenBank/DDBJ databases">
        <title>Massive genome expansion in bonnet fungi (Mycena s.s.) driven by repeated elements and novel gene families across ecological guilds.</title>
        <authorList>
            <consortium name="Lawrence Berkeley National Laboratory"/>
            <person name="Harder C.B."/>
            <person name="Miyauchi S."/>
            <person name="Viragh M."/>
            <person name="Kuo A."/>
            <person name="Thoen E."/>
            <person name="Andreopoulos B."/>
            <person name="Lu D."/>
            <person name="Skrede I."/>
            <person name="Drula E."/>
            <person name="Henrissat B."/>
            <person name="Morin E."/>
            <person name="Kohler A."/>
            <person name="Barry K."/>
            <person name="LaButti K."/>
            <person name="Morin E."/>
            <person name="Salamov A."/>
            <person name="Lipzen A."/>
            <person name="Mereny Z."/>
            <person name="Hegedus B."/>
            <person name="Baldrian P."/>
            <person name="Stursova M."/>
            <person name="Weitz H."/>
            <person name="Taylor A."/>
            <person name="Grigoriev I.V."/>
            <person name="Nagy L.G."/>
            <person name="Martin F."/>
            <person name="Kauserud H."/>
        </authorList>
    </citation>
    <scope>NUCLEOTIDE SEQUENCE</scope>
    <source>
        <strain evidence="1">CBHHK188m</strain>
    </source>
</reference>
<protein>
    <submittedName>
        <fullName evidence="1">Uncharacterized protein</fullName>
    </submittedName>
</protein>
<evidence type="ECO:0000313" key="1">
    <source>
        <dbReference type="EMBL" id="KAJ7762740.1"/>
    </source>
</evidence>
<evidence type="ECO:0000313" key="2">
    <source>
        <dbReference type="Proteomes" id="UP001215280"/>
    </source>
</evidence>
<accession>A0AAD7NJ94</accession>
<dbReference type="PANTHER" id="PTHR37171">
    <property type="entry name" value="SERINE/THREONINE-PROTEIN KINASE YRZF-RELATED"/>
    <property type="match status" value="1"/>
</dbReference>
<organism evidence="1 2">
    <name type="scientific">Mycena maculata</name>
    <dbReference type="NCBI Taxonomy" id="230809"/>
    <lineage>
        <taxon>Eukaryota</taxon>
        <taxon>Fungi</taxon>
        <taxon>Dikarya</taxon>
        <taxon>Basidiomycota</taxon>
        <taxon>Agaricomycotina</taxon>
        <taxon>Agaricomycetes</taxon>
        <taxon>Agaricomycetidae</taxon>
        <taxon>Agaricales</taxon>
        <taxon>Marasmiineae</taxon>
        <taxon>Mycenaceae</taxon>
        <taxon>Mycena</taxon>
    </lineage>
</organism>
<dbReference type="Gene3D" id="1.10.510.10">
    <property type="entry name" value="Transferase(Phosphotransferase) domain 1"/>
    <property type="match status" value="1"/>
</dbReference>
<name>A0AAD7NJ94_9AGAR</name>
<sequence>MLYLHPIYQPGAQISLNLRSCADDKTERNVQATVAKAFTPFTMSQVLLVDINPPIPDNLPVANASFILKVYDPRFLQHRKGTKSSAPHPWTLAAENTAARRRAFGANTFLPTWWPDDADAAGWEEYYHGNLQQMFKNELSAYTRLLPLQGQSVPLCHAHGTLVLPSPAKRMVVPRVLLLSYVPGPSLRSVNPSRIAPIVARGLLDTIRAMGQLGVIHDDLRSDNVLLSPSDEPSRAFVIDFGSSEVRAHQTDDEWDWTLAENDEPKLMEMMLDKLHIDHSG</sequence>
<dbReference type="PANTHER" id="PTHR37171:SF1">
    <property type="entry name" value="SERINE_THREONINE-PROTEIN KINASE YRZF-RELATED"/>
    <property type="match status" value="1"/>
</dbReference>